<feature type="compositionally biased region" description="Low complexity" evidence="1">
    <location>
        <begin position="677"/>
        <end position="687"/>
    </location>
</feature>
<feature type="region of interest" description="Disordered" evidence="1">
    <location>
        <begin position="279"/>
        <end position="310"/>
    </location>
</feature>
<comment type="caution">
    <text evidence="2">The sequence shown here is derived from an EMBL/GenBank/DDBJ whole genome shotgun (WGS) entry which is preliminary data.</text>
</comment>
<name>A0A4U6XGT6_9PEZI</name>
<sequence>MGRLSRSMATGQFHGGFGVLEDTATSCPGHNASIDATIASSNHVHENRDTNSDRSTPDFIDSLTAKLRELHIYSPQKNRANRSLLPLVRPRLPQLTIDTKTVPTLSHIREDAQHCTTTSTVTTSTQGPLPGELPHETDQDEGIPSSAETNASSTIPFRQAPGLIFEASEPNFPCQVFRAADLSNHSLVTDTDFHTSIARHQAATPLVTEDVAQDTSQLSRETDDMAVTETVVRSASPTPFGEAAMNSPTHSALRVSFVERGSDKESSLDYVEDPKDRVISISTDGSSEPVIDAPRTPSRSVSSSSRSRIEDSVEAIDRLEEELEAVNIAARLATPSKLSHIRSKTQDSANSATTVDTSSTTIKRTASTMKHTQSTGAGAEPAPRGRAADRKTVYAVNSDATKASPGKGLTRKSTVTRPTSLLPPKPPSKSTKALTKPSFELPGEAVARRIKEQRDARLAQQAEKAAPQTPKRTRSLKVPTRPNFELPGEAISQRKRAEREARLKAQEEEERKRREFKARPIKAKLGSAAYPRETLTSRARQNKVSEASFGQVEEIASKRMSMLEMPHTLVRASPTRSPQARGRGTSEKATADQVTRATSTSTGSMSDKRSTLSDEELEHQRLKGREIFQRDNCYIEDKERERREREWNAKMAREQAAERSRQASREWAEKQRRKQHAAVAAMAGQAA</sequence>
<feature type="region of interest" description="Disordered" evidence="1">
    <location>
        <begin position="453"/>
        <end position="547"/>
    </location>
</feature>
<dbReference type="OrthoDB" id="3946796at2759"/>
<feature type="compositionally biased region" description="Basic and acidic residues" evidence="1">
    <location>
        <begin position="606"/>
        <end position="670"/>
    </location>
</feature>
<feature type="compositionally biased region" description="Polar residues" evidence="1">
    <location>
        <begin position="592"/>
        <end position="605"/>
    </location>
</feature>
<feature type="compositionally biased region" description="Low complexity" evidence="1">
    <location>
        <begin position="376"/>
        <end position="385"/>
    </location>
</feature>
<dbReference type="AlphaFoldDB" id="A0A4U6XGT6"/>
<feature type="compositionally biased region" description="Low complexity" evidence="1">
    <location>
        <begin position="116"/>
        <end position="125"/>
    </location>
</feature>
<feature type="region of interest" description="Disordered" evidence="1">
    <location>
        <begin position="113"/>
        <end position="153"/>
    </location>
</feature>
<evidence type="ECO:0000256" key="1">
    <source>
        <dbReference type="SAM" id="MobiDB-lite"/>
    </source>
</evidence>
<reference evidence="2 3" key="1">
    <citation type="journal article" date="2019" name="PLoS ONE">
        <title>Comparative genome analysis indicates high evolutionary potential of pathogenicity genes in Colletotrichum tanaceti.</title>
        <authorList>
            <person name="Lelwala R.V."/>
            <person name="Korhonen P.K."/>
            <person name="Young N.D."/>
            <person name="Scott J.B."/>
            <person name="Ades P.A."/>
            <person name="Gasser R.B."/>
            <person name="Taylor P.W.J."/>
        </authorList>
    </citation>
    <scope>NUCLEOTIDE SEQUENCE [LARGE SCALE GENOMIC DNA]</scope>
    <source>
        <strain evidence="2">BRIP57314</strain>
    </source>
</reference>
<feature type="region of interest" description="Disordered" evidence="1">
    <location>
        <begin position="569"/>
        <end position="687"/>
    </location>
</feature>
<evidence type="ECO:0000313" key="2">
    <source>
        <dbReference type="EMBL" id="TKW54723.1"/>
    </source>
</evidence>
<evidence type="ECO:0000313" key="3">
    <source>
        <dbReference type="Proteomes" id="UP000310108"/>
    </source>
</evidence>
<dbReference type="Proteomes" id="UP000310108">
    <property type="component" value="Unassembled WGS sequence"/>
</dbReference>
<feature type="compositionally biased region" description="Polar residues" evidence="1">
    <location>
        <begin position="346"/>
        <end position="375"/>
    </location>
</feature>
<keyword evidence="3" id="KW-1185">Reference proteome</keyword>
<proteinExistence type="predicted"/>
<protein>
    <recommendedName>
        <fullName evidence="4">Carboxylesterase family protein</fullName>
    </recommendedName>
</protein>
<dbReference type="STRING" id="1306861.A0A4U6XGT6"/>
<evidence type="ECO:0008006" key="4">
    <source>
        <dbReference type="Google" id="ProtNLM"/>
    </source>
</evidence>
<dbReference type="EMBL" id="PJEX01000124">
    <property type="protein sequence ID" value="TKW54723.1"/>
    <property type="molecule type" value="Genomic_DNA"/>
</dbReference>
<feature type="compositionally biased region" description="Polar residues" evidence="1">
    <location>
        <begin position="534"/>
        <end position="545"/>
    </location>
</feature>
<feature type="compositionally biased region" description="Basic and acidic residues" evidence="1">
    <location>
        <begin position="495"/>
        <end position="513"/>
    </location>
</feature>
<feature type="region of interest" description="Disordered" evidence="1">
    <location>
        <begin position="341"/>
        <end position="435"/>
    </location>
</feature>
<gene>
    <name evidence="2" type="ORF">CTA1_2890</name>
</gene>
<accession>A0A4U6XGT6</accession>
<organism evidence="2 3">
    <name type="scientific">Colletotrichum tanaceti</name>
    <dbReference type="NCBI Taxonomy" id="1306861"/>
    <lineage>
        <taxon>Eukaryota</taxon>
        <taxon>Fungi</taxon>
        <taxon>Dikarya</taxon>
        <taxon>Ascomycota</taxon>
        <taxon>Pezizomycotina</taxon>
        <taxon>Sordariomycetes</taxon>
        <taxon>Hypocreomycetidae</taxon>
        <taxon>Glomerellales</taxon>
        <taxon>Glomerellaceae</taxon>
        <taxon>Colletotrichum</taxon>
        <taxon>Colletotrichum destructivum species complex</taxon>
    </lineage>
</organism>